<protein>
    <recommendedName>
        <fullName evidence="3 9">Gluconokinase</fullName>
        <ecNumber evidence="3 9">2.7.1.12</ecNumber>
    </recommendedName>
</protein>
<name>A0ABW1JE41_9ACTN</name>
<comment type="pathway">
    <text evidence="1">Carbohydrate acid metabolism.</text>
</comment>
<evidence type="ECO:0000256" key="4">
    <source>
        <dbReference type="ARBA" id="ARBA00022679"/>
    </source>
</evidence>
<evidence type="ECO:0000256" key="3">
    <source>
        <dbReference type="ARBA" id="ARBA00012054"/>
    </source>
</evidence>
<evidence type="ECO:0000256" key="1">
    <source>
        <dbReference type="ARBA" id="ARBA00004761"/>
    </source>
</evidence>
<evidence type="ECO:0000256" key="2">
    <source>
        <dbReference type="ARBA" id="ARBA00008420"/>
    </source>
</evidence>
<dbReference type="NCBIfam" id="TIGR01313">
    <property type="entry name" value="therm_gnt_kin"/>
    <property type="match status" value="1"/>
</dbReference>
<evidence type="ECO:0000256" key="5">
    <source>
        <dbReference type="ARBA" id="ARBA00022741"/>
    </source>
</evidence>
<dbReference type="InterPro" id="IPR027417">
    <property type="entry name" value="P-loop_NTPase"/>
</dbReference>
<dbReference type="CDD" id="cd02021">
    <property type="entry name" value="GntK"/>
    <property type="match status" value="1"/>
</dbReference>
<evidence type="ECO:0000256" key="7">
    <source>
        <dbReference type="ARBA" id="ARBA00022840"/>
    </source>
</evidence>
<evidence type="ECO:0000256" key="8">
    <source>
        <dbReference type="ARBA" id="ARBA00048090"/>
    </source>
</evidence>
<keyword evidence="5 9" id="KW-0547">Nucleotide-binding</keyword>
<dbReference type="InterPro" id="IPR031322">
    <property type="entry name" value="Shikimate/glucono_kinase"/>
</dbReference>
<comment type="catalytic activity">
    <reaction evidence="8 9">
        <text>D-gluconate + ATP = 6-phospho-D-gluconate + ADP + H(+)</text>
        <dbReference type="Rhea" id="RHEA:19433"/>
        <dbReference type="ChEBI" id="CHEBI:15378"/>
        <dbReference type="ChEBI" id="CHEBI:18391"/>
        <dbReference type="ChEBI" id="CHEBI:30616"/>
        <dbReference type="ChEBI" id="CHEBI:58759"/>
        <dbReference type="ChEBI" id="CHEBI:456216"/>
        <dbReference type="EC" id="2.7.1.12"/>
    </reaction>
</comment>
<dbReference type="PANTHER" id="PTHR43442:SF3">
    <property type="entry name" value="GLUCONOKINASE-RELATED"/>
    <property type="match status" value="1"/>
</dbReference>
<gene>
    <name evidence="10" type="ORF">ACFQDO_08170</name>
</gene>
<dbReference type="EC" id="2.7.1.12" evidence="3 9"/>
<dbReference type="EMBL" id="JBHSRD010000003">
    <property type="protein sequence ID" value="MFC6007104.1"/>
    <property type="molecule type" value="Genomic_DNA"/>
</dbReference>
<keyword evidence="4 9" id="KW-0808">Transferase</keyword>
<organism evidence="10 11">
    <name type="scientific">Angustibacter luteus</name>
    <dbReference type="NCBI Taxonomy" id="658456"/>
    <lineage>
        <taxon>Bacteria</taxon>
        <taxon>Bacillati</taxon>
        <taxon>Actinomycetota</taxon>
        <taxon>Actinomycetes</taxon>
        <taxon>Kineosporiales</taxon>
        <taxon>Kineosporiaceae</taxon>
    </lineage>
</organism>
<dbReference type="RefSeq" id="WP_345715909.1">
    <property type="nucleotide sequence ID" value="NZ_BAABFP010000004.1"/>
</dbReference>
<sequence>MAGTAHERPLVVVMGVSGTGKTTIGEALAARLHLDYRDADVFHPQANIDKMAAGHPLDDDDRAPWLAAIGGWLAEHDLTGGVVSCSALHRTYRDTLRSLAPRARFLHLSGDPEVIAERMRARPEHFFKVEMLASQLETLEPLEDDEPGVTADLSDPVEQIIDHFLSTLAPTGGTP</sequence>
<dbReference type="InterPro" id="IPR006001">
    <property type="entry name" value="Therm_gnt_kin"/>
</dbReference>
<evidence type="ECO:0000313" key="10">
    <source>
        <dbReference type="EMBL" id="MFC6007104.1"/>
    </source>
</evidence>
<keyword evidence="7 9" id="KW-0067">ATP-binding</keyword>
<comment type="similarity">
    <text evidence="2 9">Belongs to the gluconokinase GntK/GntV family.</text>
</comment>
<dbReference type="SUPFAM" id="SSF52540">
    <property type="entry name" value="P-loop containing nucleoside triphosphate hydrolases"/>
    <property type="match status" value="1"/>
</dbReference>
<comment type="caution">
    <text evidence="10">The sequence shown here is derived from an EMBL/GenBank/DDBJ whole genome shotgun (WGS) entry which is preliminary data.</text>
</comment>
<accession>A0ABW1JE41</accession>
<dbReference type="PANTHER" id="PTHR43442">
    <property type="entry name" value="GLUCONOKINASE-RELATED"/>
    <property type="match status" value="1"/>
</dbReference>
<proteinExistence type="inferred from homology"/>
<evidence type="ECO:0000256" key="9">
    <source>
        <dbReference type="RuleBase" id="RU363066"/>
    </source>
</evidence>
<dbReference type="Gene3D" id="3.40.50.300">
    <property type="entry name" value="P-loop containing nucleotide triphosphate hydrolases"/>
    <property type="match status" value="1"/>
</dbReference>
<keyword evidence="11" id="KW-1185">Reference proteome</keyword>
<keyword evidence="6 9" id="KW-0418">Kinase</keyword>
<evidence type="ECO:0000256" key="6">
    <source>
        <dbReference type="ARBA" id="ARBA00022777"/>
    </source>
</evidence>
<evidence type="ECO:0000313" key="11">
    <source>
        <dbReference type="Proteomes" id="UP001596189"/>
    </source>
</evidence>
<dbReference type="Pfam" id="PF01202">
    <property type="entry name" value="SKI"/>
    <property type="match status" value="1"/>
</dbReference>
<reference evidence="11" key="1">
    <citation type="journal article" date="2019" name="Int. J. Syst. Evol. Microbiol.">
        <title>The Global Catalogue of Microorganisms (GCM) 10K type strain sequencing project: providing services to taxonomists for standard genome sequencing and annotation.</title>
        <authorList>
            <consortium name="The Broad Institute Genomics Platform"/>
            <consortium name="The Broad Institute Genome Sequencing Center for Infectious Disease"/>
            <person name="Wu L."/>
            <person name="Ma J."/>
        </authorList>
    </citation>
    <scope>NUCLEOTIDE SEQUENCE [LARGE SCALE GENOMIC DNA]</scope>
    <source>
        <strain evidence="11">KACC 14249</strain>
    </source>
</reference>
<dbReference type="Proteomes" id="UP001596189">
    <property type="component" value="Unassembled WGS sequence"/>
</dbReference>